<dbReference type="InterPro" id="IPR007855">
    <property type="entry name" value="RDRP"/>
</dbReference>
<evidence type="ECO:0000256" key="1">
    <source>
        <dbReference type="RuleBase" id="RU363098"/>
    </source>
</evidence>
<accession>A0A6G1H580</accession>
<dbReference type="EC" id="2.7.7.48" evidence="1"/>
<evidence type="ECO:0000313" key="4">
    <source>
        <dbReference type="EMBL" id="KAF1988383.1"/>
    </source>
</evidence>
<name>A0A6G1H580_9PEZI</name>
<dbReference type="Pfam" id="PF05183">
    <property type="entry name" value="RdRP"/>
    <property type="match status" value="1"/>
</dbReference>
<dbReference type="GO" id="GO:0030422">
    <property type="term" value="P:siRNA processing"/>
    <property type="evidence" value="ECO:0007669"/>
    <property type="project" value="TreeGrafter"/>
</dbReference>
<evidence type="ECO:0000259" key="3">
    <source>
        <dbReference type="Pfam" id="PF25358"/>
    </source>
</evidence>
<evidence type="ECO:0000313" key="5">
    <source>
        <dbReference type="Proteomes" id="UP000800041"/>
    </source>
</evidence>
<comment type="similarity">
    <text evidence="1">Belongs to the RdRP family.</text>
</comment>
<dbReference type="Proteomes" id="UP000800041">
    <property type="component" value="Unassembled WGS sequence"/>
</dbReference>
<dbReference type="GO" id="GO:0003968">
    <property type="term" value="F:RNA-directed RNA polymerase activity"/>
    <property type="evidence" value="ECO:0007669"/>
    <property type="project" value="UniProtKB-KW"/>
</dbReference>
<comment type="catalytic activity">
    <reaction evidence="1">
        <text>RNA(n) + a ribonucleoside 5'-triphosphate = RNA(n+1) + diphosphate</text>
        <dbReference type="Rhea" id="RHEA:21248"/>
        <dbReference type="Rhea" id="RHEA-COMP:14527"/>
        <dbReference type="Rhea" id="RHEA-COMP:17342"/>
        <dbReference type="ChEBI" id="CHEBI:33019"/>
        <dbReference type="ChEBI" id="CHEBI:61557"/>
        <dbReference type="ChEBI" id="CHEBI:140395"/>
        <dbReference type="EC" id="2.7.7.48"/>
    </reaction>
</comment>
<feature type="domain" description="RdRP-like PH" evidence="3">
    <location>
        <begin position="2"/>
        <end position="118"/>
    </location>
</feature>
<keyword evidence="1" id="KW-0694">RNA-binding</keyword>
<keyword evidence="5" id="KW-1185">Reference proteome</keyword>
<keyword evidence="1" id="KW-0808">Transferase</keyword>
<feature type="domain" description="RDRP core" evidence="2">
    <location>
        <begin position="251"/>
        <end position="861"/>
    </location>
</feature>
<dbReference type="OrthoDB" id="6513042at2759"/>
<evidence type="ECO:0000259" key="2">
    <source>
        <dbReference type="Pfam" id="PF05183"/>
    </source>
</evidence>
<dbReference type="PANTHER" id="PTHR23079:SF17">
    <property type="entry name" value="RNA-DEPENDENT RNA POLYMERASE"/>
    <property type="match status" value="1"/>
</dbReference>
<proteinExistence type="inferred from homology"/>
<dbReference type="InterPro" id="IPR057596">
    <property type="entry name" value="RDRP_core"/>
</dbReference>
<dbReference type="InterPro" id="IPR057503">
    <property type="entry name" value="PH_RdRP"/>
</dbReference>
<keyword evidence="1" id="KW-0696">RNA-directed RNA polymerase</keyword>
<dbReference type="PANTHER" id="PTHR23079">
    <property type="entry name" value="RNA-DEPENDENT RNA POLYMERASE"/>
    <property type="match status" value="1"/>
</dbReference>
<reference evidence="4" key="1">
    <citation type="journal article" date="2020" name="Stud. Mycol.">
        <title>101 Dothideomycetes genomes: a test case for predicting lifestyles and emergence of pathogens.</title>
        <authorList>
            <person name="Haridas S."/>
            <person name="Albert R."/>
            <person name="Binder M."/>
            <person name="Bloem J."/>
            <person name="Labutti K."/>
            <person name="Salamov A."/>
            <person name="Andreopoulos B."/>
            <person name="Baker S."/>
            <person name="Barry K."/>
            <person name="Bills G."/>
            <person name="Bluhm B."/>
            <person name="Cannon C."/>
            <person name="Castanera R."/>
            <person name="Culley D."/>
            <person name="Daum C."/>
            <person name="Ezra D."/>
            <person name="Gonzalez J."/>
            <person name="Henrissat B."/>
            <person name="Kuo A."/>
            <person name="Liang C."/>
            <person name="Lipzen A."/>
            <person name="Lutzoni F."/>
            <person name="Magnuson J."/>
            <person name="Mondo S."/>
            <person name="Nolan M."/>
            <person name="Ohm R."/>
            <person name="Pangilinan J."/>
            <person name="Park H.-J."/>
            <person name="Ramirez L."/>
            <person name="Alfaro M."/>
            <person name="Sun H."/>
            <person name="Tritt A."/>
            <person name="Yoshinaga Y."/>
            <person name="Zwiers L.-H."/>
            <person name="Turgeon B."/>
            <person name="Goodwin S."/>
            <person name="Spatafora J."/>
            <person name="Crous P."/>
            <person name="Grigoriev I."/>
        </authorList>
    </citation>
    <scope>NUCLEOTIDE SEQUENCE</scope>
    <source>
        <strain evidence="4">CBS 113979</strain>
    </source>
</reference>
<dbReference type="GO" id="GO:0031380">
    <property type="term" value="C:nuclear RNA-directed RNA polymerase complex"/>
    <property type="evidence" value="ECO:0007669"/>
    <property type="project" value="TreeGrafter"/>
</dbReference>
<keyword evidence="1" id="KW-0548">Nucleotidyltransferase</keyword>
<organism evidence="4 5">
    <name type="scientific">Aulographum hederae CBS 113979</name>
    <dbReference type="NCBI Taxonomy" id="1176131"/>
    <lineage>
        <taxon>Eukaryota</taxon>
        <taxon>Fungi</taxon>
        <taxon>Dikarya</taxon>
        <taxon>Ascomycota</taxon>
        <taxon>Pezizomycotina</taxon>
        <taxon>Dothideomycetes</taxon>
        <taxon>Pleosporomycetidae</taxon>
        <taxon>Aulographales</taxon>
        <taxon>Aulographaceae</taxon>
    </lineage>
</organism>
<dbReference type="Pfam" id="PF25358">
    <property type="entry name" value="PH_fung_RdRP"/>
    <property type="match status" value="1"/>
</dbReference>
<protein>
    <recommendedName>
        <fullName evidence="1">RNA-dependent RNA polymerase</fullName>
        <ecNumber evidence="1">2.7.7.48</ecNumber>
    </recommendedName>
</protein>
<dbReference type="GO" id="GO:0003723">
    <property type="term" value="F:RNA binding"/>
    <property type="evidence" value="ECO:0007669"/>
    <property type="project" value="UniProtKB-KW"/>
</dbReference>
<sequence length="1082" mass="122341">MVRVDIAHLSIDSIVASVSGDSTVTFSLHFAPKTYQILGIRDIAAIMAGNLKSGNQRPKKARVSSIDEGHGDVVSTCFVYRITFHKQSDVNKVFAWFKFERRSVPTVFQKNTNMVIPRTAYYDSVARLRRALSQTDDLGSAWNFGDLPFDLRFQLEKLATNGKLPHTAVLQLLHSCRDIHDRFGIAAASDAVRQLYKRIPIPGPHVPANELELDTLRATLLRNAAAYRDKGSYFDIARRHQNVVLVYRARVTPAGIYFYGPEPESSNRVLRIHANHRDAFIRTTFSDEEGLPLMFDRSIDLSHIYQERFQGIMNGAINAADHSYRFLGYSHSSLRSQTVWFMSTIAPDKNSPNPNDFHFPERVLRDLGDFTSFRSPAKCAARIGQTFSDTVGSVFLQPSAIAKIKDIERNERVFSDGCGTISLQLLRKVWKSYRVPRAINPVALQIRFQGAKGMLSVDTRLADDMICIRPSMWKFEARNAQELEICGAAYKPLPAYLNRQFTKILEDLGVPEEVFMTLQRRALDFLEKTATGAINMASFLRRRRLCESVNLGSYLTNLQEIGLSFQNDSFLTTCTELALLTDLNDMKYRGRIPLENAVTLYGIMDETGIIPEGYIYVNVERLDGRGNPYRETLSDGQVVITRAPAMFPGDVRIVRTMDVPAGHPLDSLYNVVVFSQHGARDLPSMLSGGDLDGDIFTVIYDKGLLPPRQYPPADFPKVEAIDIGRKVTARDITEFAVGFWENDILGKIAFEHMYLADAKKAGTLDPICQKMAALASIAVDYSKTGQKVDPNSLPDFDRRFRPHFMAPEPRLLLNTNSEDGPVFTYEGTEAQEDALKLLDPDKKGYQYYQSHRVLGKLFDEIDEMKFFSRVKEAAKKCNENPMTEEEMFTRLEKHILQQSAGIQWAQEMELAKSIKNTYESNVEDTMLSFALHPALPLREPEVFTGTILGRSAGASNKRLRETTKDMRERFERDCLDTVYSIRYGRLYVDRDYNDGNESQEEEGKETWRADAEGGLARSIAAFTVAVQEEGRKVWGVEDRLRSFAHVATAECLRQLKGVQGAYYESLIARLETLGIFGNELRM</sequence>
<gene>
    <name evidence="4" type="ORF">K402DRAFT_352446</name>
</gene>
<dbReference type="AlphaFoldDB" id="A0A6G1H580"/>
<dbReference type="EMBL" id="ML977149">
    <property type="protein sequence ID" value="KAF1988383.1"/>
    <property type="molecule type" value="Genomic_DNA"/>
</dbReference>